<organism evidence="1">
    <name type="scientific">Alkalihalophilus sp. As8PL</name>
    <dbReference type="NCBI Taxonomy" id="3237103"/>
    <lineage>
        <taxon>Bacteria</taxon>
        <taxon>Bacillati</taxon>
        <taxon>Bacillota</taxon>
        <taxon>Bacilli</taxon>
        <taxon>Bacillales</taxon>
        <taxon>Bacillaceae</taxon>
        <taxon>Alkalihalophilus</taxon>
    </lineage>
</organism>
<dbReference type="RefSeq" id="WP_368503396.1">
    <property type="nucleotide sequence ID" value="NZ_CP162551.1"/>
</dbReference>
<evidence type="ECO:0000313" key="1">
    <source>
        <dbReference type="EMBL" id="XDI35877.1"/>
    </source>
</evidence>
<dbReference type="InterPro" id="IPR018540">
    <property type="entry name" value="Spo0E-like"/>
</dbReference>
<dbReference type="InterPro" id="IPR037208">
    <property type="entry name" value="Spo0E-like_sf"/>
</dbReference>
<dbReference type="GO" id="GO:0046983">
    <property type="term" value="F:protein dimerization activity"/>
    <property type="evidence" value="ECO:0007669"/>
    <property type="project" value="InterPro"/>
</dbReference>
<gene>
    <name evidence="1" type="ORF">AB3N04_14365</name>
</gene>
<accession>A0AB39BQK1</accession>
<reference evidence="1" key="1">
    <citation type="submission" date="2024-07" db="EMBL/GenBank/DDBJ databases">
        <title>Identification and characteristics of an arsenic-resistant bacterial isolate, which belongs to a novel species.</title>
        <authorList>
            <person name="Juszczyk A."/>
            <person name="Kowalczyk A."/>
            <person name="Was K."/>
            <person name="Kosowicz W."/>
            <person name="Budzyn A."/>
            <person name="Latowski D."/>
        </authorList>
    </citation>
    <scope>NUCLEOTIDE SEQUENCE</scope>
    <source>
        <strain evidence="1">As8PL</strain>
    </source>
</reference>
<dbReference type="EMBL" id="CP162551">
    <property type="protein sequence ID" value="XDI35877.1"/>
    <property type="molecule type" value="Genomic_DNA"/>
</dbReference>
<dbReference type="SUPFAM" id="SSF140500">
    <property type="entry name" value="BAS1536-like"/>
    <property type="match status" value="1"/>
</dbReference>
<proteinExistence type="predicted"/>
<protein>
    <submittedName>
        <fullName evidence="1">Spo0E family sporulation regulatory protein-aspartic acid phosphatase</fullName>
    </submittedName>
</protein>
<sequence>MTTALTYDACLEKIEYLREQMINAAKKYGMTHPLVLDYSQKLDRAHNIAMMHRNAEKTNWNKEVFQF</sequence>
<dbReference type="AlphaFoldDB" id="A0AB39BQK1"/>
<name>A0AB39BQK1_9BACI</name>
<dbReference type="Pfam" id="PF09388">
    <property type="entry name" value="SpoOE-like"/>
    <property type="match status" value="1"/>
</dbReference>
<dbReference type="InterPro" id="IPR036638">
    <property type="entry name" value="HLH_DNA-bd_sf"/>
</dbReference>
<dbReference type="Gene3D" id="4.10.280.10">
    <property type="entry name" value="Helix-loop-helix DNA-binding domain"/>
    <property type="match status" value="1"/>
</dbReference>
<dbReference type="GO" id="GO:0043937">
    <property type="term" value="P:regulation of sporulation"/>
    <property type="evidence" value="ECO:0007669"/>
    <property type="project" value="InterPro"/>
</dbReference>